<dbReference type="Gene3D" id="1.20.200.10">
    <property type="entry name" value="Fumarase/aspartase (Central domain)"/>
    <property type="match status" value="1"/>
</dbReference>
<evidence type="ECO:0000313" key="4">
    <source>
        <dbReference type="EMBL" id="JAI60101.1"/>
    </source>
</evidence>
<name>A0A0P4W8I2_SCYOL</name>
<dbReference type="InterPro" id="IPR029419">
    <property type="entry name" value="Arg_succ_lyase_C"/>
</dbReference>
<dbReference type="InterPro" id="IPR022761">
    <property type="entry name" value="Fumarate_lyase_N"/>
</dbReference>
<dbReference type="PROSITE" id="PS00163">
    <property type="entry name" value="FUMARATE_LYASES"/>
    <property type="match status" value="1"/>
</dbReference>
<dbReference type="AlphaFoldDB" id="A0A0P4W8I2"/>
<feature type="domain" description="Fumarate lyase N-terminal" evidence="2">
    <location>
        <begin position="10"/>
        <end position="76"/>
    </location>
</feature>
<dbReference type="Pfam" id="PF00206">
    <property type="entry name" value="Lyase_1"/>
    <property type="match status" value="1"/>
</dbReference>
<proteinExistence type="inferred from homology"/>
<evidence type="ECO:0000259" key="2">
    <source>
        <dbReference type="Pfam" id="PF00206"/>
    </source>
</evidence>
<comment type="similarity">
    <text evidence="1">Belongs to the lyase 1 family. Argininosuccinate lyase subfamily.</text>
</comment>
<dbReference type="FunFam" id="1.20.200.10:FF:000015">
    <property type="entry name" value="argininosuccinate lyase isoform X2"/>
    <property type="match status" value="1"/>
</dbReference>
<dbReference type="GO" id="GO:0005829">
    <property type="term" value="C:cytosol"/>
    <property type="evidence" value="ECO:0007669"/>
    <property type="project" value="TreeGrafter"/>
</dbReference>
<dbReference type="Pfam" id="PF14698">
    <property type="entry name" value="ASL_C2"/>
    <property type="match status" value="1"/>
</dbReference>
<protein>
    <recommendedName>
        <fullName evidence="5">Argininosuccinate lyase</fullName>
    </recommendedName>
</protein>
<dbReference type="InterPro" id="IPR008948">
    <property type="entry name" value="L-Aspartase-like"/>
</dbReference>
<dbReference type="GO" id="GO:0004056">
    <property type="term" value="F:argininosuccinate lyase activity"/>
    <property type="evidence" value="ECO:0007669"/>
    <property type="project" value="InterPro"/>
</dbReference>
<dbReference type="InterPro" id="IPR020557">
    <property type="entry name" value="Fumarate_lyase_CS"/>
</dbReference>
<dbReference type="PANTHER" id="PTHR43814">
    <property type="entry name" value="ARGININOSUCCINATE LYASE"/>
    <property type="match status" value="1"/>
</dbReference>
<dbReference type="Gene3D" id="1.10.40.30">
    <property type="entry name" value="Fumarase/aspartase (C-terminal domain)"/>
    <property type="match status" value="1"/>
</dbReference>
<dbReference type="InterPro" id="IPR009049">
    <property type="entry name" value="Argininosuccinate_lyase"/>
</dbReference>
<dbReference type="SUPFAM" id="SSF48557">
    <property type="entry name" value="L-aspartase-like"/>
    <property type="match status" value="1"/>
</dbReference>
<sequence>MQLETGISLVFEYMFWASLVSSHLSRLAEDLILYSSREFGFVELSDAYATGSSLMPQKKNPDSFELIRGKAGTMAGNLCGFLMVIKGLPSTYNKDLQEDKVKMFETASTLLGILQVAAGAVETLKVDSEACQQALSEEMLSTDIAYYLVKKGMAFRTAHGKAGEVVRLSEDLGCPFSELPLDQLTKISSLFTEDVSSLWNFEHSVEQYSAIGGTALTSVNLQITQAKEFLNSFSLFPQTSVVS</sequence>
<evidence type="ECO:0008006" key="5">
    <source>
        <dbReference type="Google" id="ProtNLM"/>
    </source>
</evidence>
<dbReference type="FunFam" id="1.10.40.30:FF:000001">
    <property type="entry name" value="Argininosuccinate lyase"/>
    <property type="match status" value="1"/>
</dbReference>
<dbReference type="PANTHER" id="PTHR43814:SF1">
    <property type="entry name" value="ARGININOSUCCINATE LYASE"/>
    <property type="match status" value="1"/>
</dbReference>
<evidence type="ECO:0000256" key="1">
    <source>
        <dbReference type="ARBA" id="ARBA00010755"/>
    </source>
</evidence>
<dbReference type="PRINTS" id="PR00145">
    <property type="entry name" value="ARGSUCLYASE"/>
</dbReference>
<evidence type="ECO:0000259" key="3">
    <source>
        <dbReference type="Pfam" id="PF14698"/>
    </source>
</evidence>
<reference evidence="4" key="1">
    <citation type="submission" date="2015-09" db="EMBL/GenBank/DDBJ databases">
        <title>Scylla olivacea transcriptome.</title>
        <authorList>
            <person name="Ikhwanuddin M."/>
        </authorList>
    </citation>
    <scope>NUCLEOTIDE SEQUENCE</scope>
</reference>
<dbReference type="EMBL" id="GDRN01092471">
    <property type="protein sequence ID" value="JAI60101.1"/>
    <property type="molecule type" value="Transcribed_RNA"/>
</dbReference>
<feature type="domain" description="Argininosuccinate lyase C-terminal" evidence="3">
    <location>
        <begin position="139"/>
        <end position="206"/>
    </location>
</feature>
<dbReference type="InterPro" id="IPR000362">
    <property type="entry name" value="Fumarate_lyase_fam"/>
</dbReference>
<accession>A0A0P4W8I2</accession>
<dbReference type="GO" id="GO:0042450">
    <property type="term" value="P:L-arginine biosynthetic process via ornithine"/>
    <property type="evidence" value="ECO:0007669"/>
    <property type="project" value="InterPro"/>
</dbReference>
<dbReference type="PRINTS" id="PR00149">
    <property type="entry name" value="FUMRATELYASE"/>
</dbReference>
<organism evidence="4">
    <name type="scientific">Scylla olivacea</name>
    <name type="common">Orange mud crab</name>
    <name type="synonym">Cancer olivacea</name>
    <dbReference type="NCBI Taxonomy" id="85551"/>
    <lineage>
        <taxon>Eukaryota</taxon>
        <taxon>Metazoa</taxon>
        <taxon>Ecdysozoa</taxon>
        <taxon>Arthropoda</taxon>
        <taxon>Crustacea</taxon>
        <taxon>Multicrustacea</taxon>
        <taxon>Malacostraca</taxon>
        <taxon>Eumalacostraca</taxon>
        <taxon>Eucarida</taxon>
        <taxon>Decapoda</taxon>
        <taxon>Pleocyemata</taxon>
        <taxon>Brachyura</taxon>
        <taxon>Eubrachyura</taxon>
        <taxon>Portunoidea</taxon>
        <taxon>Portunidae</taxon>
        <taxon>Portuninae</taxon>
        <taxon>Scylla</taxon>
    </lineage>
</organism>